<reference evidence="1" key="1">
    <citation type="submission" date="2018-06" db="EMBL/GenBank/DDBJ databases">
        <authorList>
            <person name="Zhirakovskaya E."/>
        </authorList>
    </citation>
    <scope>NUCLEOTIDE SEQUENCE</scope>
</reference>
<proteinExistence type="predicted"/>
<accession>A0A3B0WV16</accession>
<protein>
    <submittedName>
        <fullName evidence="1">Uncharacterized protein</fullName>
    </submittedName>
</protein>
<feature type="non-terminal residue" evidence="1">
    <location>
        <position position="34"/>
    </location>
</feature>
<name>A0A3B0WV16_9ZZZZ</name>
<sequence>MTTEQKLNLLNDCKTILSARTSSDYDKILASNTL</sequence>
<organism evidence="1">
    <name type="scientific">hydrothermal vent metagenome</name>
    <dbReference type="NCBI Taxonomy" id="652676"/>
    <lineage>
        <taxon>unclassified sequences</taxon>
        <taxon>metagenomes</taxon>
        <taxon>ecological metagenomes</taxon>
    </lineage>
</organism>
<evidence type="ECO:0000313" key="1">
    <source>
        <dbReference type="EMBL" id="VAW59845.1"/>
    </source>
</evidence>
<dbReference type="AlphaFoldDB" id="A0A3B0WV16"/>
<gene>
    <name evidence="1" type="ORF">MNBD_GAMMA08-814</name>
</gene>
<dbReference type="EMBL" id="UOFH01000110">
    <property type="protein sequence ID" value="VAW59845.1"/>
    <property type="molecule type" value="Genomic_DNA"/>
</dbReference>